<feature type="compositionally biased region" description="Basic residues" evidence="1">
    <location>
        <begin position="19"/>
        <end position="28"/>
    </location>
</feature>
<dbReference type="Proteomes" id="UP000187203">
    <property type="component" value="Unassembled WGS sequence"/>
</dbReference>
<evidence type="ECO:0000256" key="1">
    <source>
        <dbReference type="SAM" id="MobiDB-lite"/>
    </source>
</evidence>
<feature type="compositionally biased region" description="Polar residues" evidence="1">
    <location>
        <begin position="29"/>
        <end position="44"/>
    </location>
</feature>
<comment type="caution">
    <text evidence="2">The sequence shown here is derived from an EMBL/GenBank/DDBJ whole genome shotgun (WGS) entry which is preliminary data.</text>
</comment>
<proteinExistence type="predicted"/>
<protein>
    <submittedName>
        <fullName evidence="2">Dynein heavy chain</fullName>
    </submittedName>
</protein>
<keyword evidence="3" id="KW-1185">Reference proteome</keyword>
<sequence>MSVKDAGVRRQNALNPFPRNKRHTRQLHPSKNNLMDSGISSSKNANTHFQIKSGTLPTAAQTGDGVNPHHQLGGIANDSLPKVAVVGPDVFFSEPEAIVSNHEDDSLTDNGCDEDGYDSPGMEVGSGDNSPAVLNRREKAASDFGFQRRSRE</sequence>
<reference evidence="3" key="1">
    <citation type="submission" date="2013-09" db="EMBL/GenBank/DDBJ databases">
        <title>Corchorus olitorius genome sequencing.</title>
        <authorList>
            <person name="Alam M."/>
            <person name="Haque M.S."/>
            <person name="Islam M.S."/>
            <person name="Emdad E.M."/>
            <person name="Islam M.M."/>
            <person name="Ahmed B."/>
            <person name="Halim A."/>
            <person name="Hossen Q.M.M."/>
            <person name="Hossain M.Z."/>
            <person name="Ahmed R."/>
            <person name="Khan M.M."/>
            <person name="Islam R."/>
            <person name="Rashid M.M."/>
            <person name="Khan S.A."/>
            <person name="Rahman M.S."/>
            <person name="Alam M."/>
            <person name="Yahiya A.S."/>
            <person name="Khan M.S."/>
            <person name="Azam M.S."/>
            <person name="Haque T."/>
            <person name="Lashkar M.Z.H."/>
            <person name="Akhand A.I."/>
            <person name="Morshed G."/>
            <person name="Roy S."/>
            <person name="Uddin K.S."/>
            <person name="Rabeya T."/>
            <person name="Hossain A.S."/>
            <person name="Chowdhury A."/>
            <person name="Snigdha A.R."/>
            <person name="Mortoza M.S."/>
            <person name="Matin S.A."/>
            <person name="Hoque S.M.E."/>
            <person name="Islam M.K."/>
            <person name="Roy D.K."/>
            <person name="Haider R."/>
            <person name="Moosa M.M."/>
            <person name="Elias S.M."/>
            <person name="Hasan A.M."/>
            <person name="Jahan S."/>
            <person name="Shafiuddin M."/>
            <person name="Mahmood N."/>
            <person name="Shommy N.S."/>
        </authorList>
    </citation>
    <scope>NUCLEOTIDE SEQUENCE [LARGE SCALE GENOMIC DNA]</scope>
    <source>
        <strain evidence="3">cv. O-4</strain>
    </source>
</reference>
<dbReference type="EMBL" id="AWUE01015352">
    <property type="protein sequence ID" value="OMO98290.1"/>
    <property type="molecule type" value="Genomic_DNA"/>
</dbReference>
<name>A0A1R3JU23_9ROSI</name>
<feature type="region of interest" description="Disordered" evidence="1">
    <location>
        <begin position="1"/>
        <end position="44"/>
    </location>
</feature>
<evidence type="ECO:0000313" key="2">
    <source>
        <dbReference type="EMBL" id="OMO98290.1"/>
    </source>
</evidence>
<gene>
    <name evidence="2" type="ORF">COLO4_14026</name>
</gene>
<organism evidence="2 3">
    <name type="scientific">Corchorus olitorius</name>
    <dbReference type="NCBI Taxonomy" id="93759"/>
    <lineage>
        <taxon>Eukaryota</taxon>
        <taxon>Viridiplantae</taxon>
        <taxon>Streptophyta</taxon>
        <taxon>Embryophyta</taxon>
        <taxon>Tracheophyta</taxon>
        <taxon>Spermatophyta</taxon>
        <taxon>Magnoliopsida</taxon>
        <taxon>eudicotyledons</taxon>
        <taxon>Gunneridae</taxon>
        <taxon>Pentapetalae</taxon>
        <taxon>rosids</taxon>
        <taxon>malvids</taxon>
        <taxon>Malvales</taxon>
        <taxon>Malvaceae</taxon>
        <taxon>Grewioideae</taxon>
        <taxon>Apeibeae</taxon>
        <taxon>Corchorus</taxon>
    </lineage>
</organism>
<evidence type="ECO:0000313" key="3">
    <source>
        <dbReference type="Proteomes" id="UP000187203"/>
    </source>
</evidence>
<feature type="region of interest" description="Disordered" evidence="1">
    <location>
        <begin position="96"/>
        <end position="152"/>
    </location>
</feature>
<dbReference type="AlphaFoldDB" id="A0A1R3JU23"/>
<accession>A0A1R3JU23</accession>
<feature type="region of interest" description="Disordered" evidence="1">
    <location>
        <begin position="55"/>
        <end position="74"/>
    </location>
</feature>